<evidence type="ECO:0000313" key="2">
    <source>
        <dbReference type="EMBL" id="ACB34901.1"/>
    </source>
</evidence>
<evidence type="ECO:0000256" key="1">
    <source>
        <dbReference type="SAM" id="SignalP"/>
    </source>
</evidence>
<feature type="chain" id="PRO_5002773447" description="Outer membrane protein beta-barrel domain-containing protein" evidence="1">
    <location>
        <begin position="23"/>
        <end position="240"/>
    </location>
</feature>
<reference evidence="2 3" key="1">
    <citation type="submission" date="2008-03" db="EMBL/GenBank/DDBJ databases">
        <title>Complete sequence of Leptothrix cholodnii SP-6.</title>
        <authorList>
            <consortium name="US DOE Joint Genome Institute"/>
            <person name="Copeland A."/>
            <person name="Lucas S."/>
            <person name="Lapidus A."/>
            <person name="Glavina del Rio T."/>
            <person name="Dalin E."/>
            <person name="Tice H."/>
            <person name="Bruce D."/>
            <person name="Goodwin L."/>
            <person name="Pitluck S."/>
            <person name="Chertkov O."/>
            <person name="Brettin T."/>
            <person name="Detter J.C."/>
            <person name="Han C."/>
            <person name="Kuske C.R."/>
            <person name="Schmutz J."/>
            <person name="Larimer F."/>
            <person name="Land M."/>
            <person name="Hauser L."/>
            <person name="Kyrpides N."/>
            <person name="Lykidis A."/>
            <person name="Emerson D."/>
            <person name="Richardson P."/>
        </authorList>
    </citation>
    <scope>NUCLEOTIDE SEQUENCE [LARGE SCALE GENOMIC DNA]</scope>
    <source>
        <strain evidence="3">ATCC 51168 / LMG 8142 / SP-6</strain>
    </source>
</reference>
<sequence length="240" mass="24628" precursor="true">MKLLSLRCAAALTVLAATSAHAADITNVGALNQTQFRALSEDLGAAVSYKPLVPAETLGLIGFDIGLAVTGTSLEHRDVLSLAAGGSTVPKTLPLVSARAVKGLPFNFDIGVALGAVPDSNVRTTGGELRWAFVDGGMLMPAIAVRGAISRLSGVDQLKVSTSSIDVSISKGFLMFTPYAGVGTVNIKTDAPGTGLAKESFSKSKVFAGININLGLLNLAAETDKTGDNTSYGLKAGFRF</sequence>
<name>B1Y7E6_LEPCP</name>
<dbReference type="RefSeq" id="WP_012347657.1">
    <property type="nucleotide sequence ID" value="NC_010524.1"/>
</dbReference>
<dbReference type="eggNOG" id="ENOG5031194">
    <property type="taxonomic scope" value="Bacteria"/>
</dbReference>
<evidence type="ECO:0000313" key="3">
    <source>
        <dbReference type="Proteomes" id="UP000001693"/>
    </source>
</evidence>
<gene>
    <name evidence="2" type="ordered locus">Lcho_2636</name>
</gene>
<dbReference type="KEGG" id="lch:Lcho_2636"/>
<dbReference type="HOGENOM" id="CLU_1114561_0_0_4"/>
<keyword evidence="3" id="KW-1185">Reference proteome</keyword>
<dbReference type="STRING" id="395495.Lcho_2636"/>
<feature type="signal peptide" evidence="1">
    <location>
        <begin position="1"/>
        <end position="22"/>
    </location>
</feature>
<dbReference type="AlphaFoldDB" id="B1Y7E6"/>
<dbReference type="OrthoDB" id="5801242at2"/>
<accession>B1Y7E6</accession>
<evidence type="ECO:0008006" key="4">
    <source>
        <dbReference type="Google" id="ProtNLM"/>
    </source>
</evidence>
<proteinExistence type="predicted"/>
<organism evidence="2 3">
    <name type="scientific">Leptothrix cholodnii (strain ATCC 51168 / LMG 8142 / SP-6)</name>
    <name type="common">Leptothrix discophora (strain SP-6)</name>
    <dbReference type="NCBI Taxonomy" id="395495"/>
    <lineage>
        <taxon>Bacteria</taxon>
        <taxon>Pseudomonadati</taxon>
        <taxon>Pseudomonadota</taxon>
        <taxon>Betaproteobacteria</taxon>
        <taxon>Burkholderiales</taxon>
        <taxon>Sphaerotilaceae</taxon>
        <taxon>Leptothrix</taxon>
    </lineage>
</organism>
<dbReference type="EMBL" id="CP001013">
    <property type="protein sequence ID" value="ACB34901.1"/>
    <property type="molecule type" value="Genomic_DNA"/>
</dbReference>
<keyword evidence="1" id="KW-0732">Signal</keyword>
<dbReference type="Proteomes" id="UP000001693">
    <property type="component" value="Chromosome"/>
</dbReference>
<protein>
    <recommendedName>
        <fullName evidence="4">Outer membrane protein beta-barrel domain-containing protein</fullName>
    </recommendedName>
</protein>